<dbReference type="InterPro" id="IPR045463">
    <property type="entry name" value="XV/XVIII_trimerization_dom"/>
</dbReference>
<dbReference type="GO" id="GO:0031012">
    <property type="term" value="C:extracellular matrix"/>
    <property type="evidence" value="ECO:0000318"/>
    <property type="project" value="GO_Central"/>
</dbReference>
<dbReference type="OMA" id="WWKVSAS"/>
<feature type="region of interest" description="Disordered" evidence="3">
    <location>
        <begin position="384"/>
        <end position="808"/>
    </location>
</feature>
<comment type="subcellular location">
    <subcellularLocation>
        <location evidence="1">Secreted</location>
    </subcellularLocation>
</comment>
<accession>A0A139WKP9</accession>
<dbReference type="InParanoid" id="A0A139WKP9"/>
<dbReference type="Gene3D" id="3.40.1620.70">
    <property type="match status" value="1"/>
</dbReference>
<evidence type="ECO:0000256" key="2">
    <source>
        <dbReference type="ARBA" id="ARBA00022737"/>
    </source>
</evidence>
<feature type="compositionally biased region" description="Basic and acidic residues" evidence="3">
    <location>
        <begin position="584"/>
        <end position="597"/>
    </location>
</feature>
<feature type="compositionally biased region" description="Gly residues" evidence="3">
    <location>
        <begin position="610"/>
        <end position="619"/>
    </location>
</feature>
<dbReference type="Pfam" id="PF01391">
    <property type="entry name" value="Collagen"/>
    <property type="match status" value="4"/>
</dbReference>
<evidence type="ECO:0000313" key="6">
    <source>
        <dbReference type="Proteomes" id="UP000007266"/>
    </source>
</evidence>
<proteinExistence type="predicted"/>
<keyword evidence="2" id="KW-0677">Repeat</keyword>
<dbReference type="GO" id="GO:0005587">
    <property type="term" value="C:collagen type IV trimer"/>
    <property type="evidence" value="ECO:0000318"/>
    <property type="project" value="GO_Central"/>
</dbReference>
<dbReference type="InterPro" id="IPR048287">
    <property type="entry name" value="TSPN-like_N"/>
</dbReference>
<dbReference type="Proteomes" id="UP000007266">
    <property type="component" value="Linkage group 3"/>
</dbReference>
<dbReference type="InterPro" id="IPR008160">
    <property type="entry name" value="Collagen"/>
</dbReference>
<dbReference type="Pfam" id="PF20010">
    <property type="entry name" value="Collagen_trimer"/>
    <property type="match status" value="1"/>
</dbReference>
<dbReference type="GO" id="GO:0030020">
    <property type="term" value="F:extracellular matrix structural constituent conferring tensile strength"/>
    <property type="evidence" value="ECO:0000318"/>
    <property type="project" value="GO_Central"/>
</dbReference>
<feature type="compositionally biased region" description="Pro residues" evidence="3">
    <location>
        <begin position="350"/>
        <end position="363"/>
    </location>
</feature>
<dbReference type="Gene3D" id="2.60.120.200">
    <property type="match status" value="1"/>
</dbReference>
<reference evidence="5 6" key="1">
    <citation type="journal article" date="2008" name="Nature">
        <title>The genome of the model beetle and pest Tribolium castaneum.</title>
        <authorList>
            <consortium name="Tribolium Genome Sequencing Consortium"/>
            <person name="Richards S."/>
            <person name="Gibbs R.A."/>
            <person name="Weinstock G.M."/>
            <person name="Brown S.J."/>
            <person name="Denell R."/>
            <person name="Beeman R.W."/>
            <person name="Gibbs R."/>
            <person name="Beeman R.W."/>
            <person name="Brown S.J."/>
            <person name="Bucher G."/>
            <person name="Friedrich M."/>
            <person name="Grimmelikhuijzen C.J."/>
            <person name="Klingler M."/>
            <person name="Lorenzen M."/>
            <person name="Richards S."/>
            <person name="Roth S."/>
            <person name="Schroder R."/>
            <person name="Tautz D."/>
            <person name="Zdobnov E.M."/>
            <person name="Muzny D."/>
            <person name="Gibbs R.A."/>
            <person name="Weinstock G.M."/>
            <person name="Attaway T."/>
            <person name="Bell S."/>
            <person name="Buhay C.J."/>
            <person name="Chandrabose M.N."/>
            <person name="Chavez D."/>
            <person name="Clerk-Blankenburg K.P."/>
            <person name="Cree A."/>
            <person name="Dao M."/>
            <person name="Davis C."/>
            <person name="Chacko J."/>
            <person name="Dinh H."/>
            <person name="Dugan-Rocha S."/>
            <person name="Fowler G."/>
            <person name="Garner T.T."/>
            <person name="Garnes J."/>
            <person name="Gnirke A."/>
            <person name="Hawes A."/>
            <person name="Hernandez J."/>
            <person name="Hines S."/>
            <person name="Holder M."/>
            <person name="Hume J."/>
            <person name="Jhangiani S.N."/>
            <person name="Joshi V."/>
            <person name="Khan Z.M."/>
            <person name="Jackson L."/>
            <person name="Kovar C."/>
            <person name="Kowis A."/>
            <person name="Lee S."/>
            <person name="Lewis L.R."/>
            <person name="Margolis J."/>
            <person name="Morgan M."/>
            <person name="Nazareth L.V."/>
            <person name="Nguyen N."/>
            <person name="Okwuonu G."/>
            <person name="Parker D."/>
            <person name="Richards S."/>
            <person name="Ruiz S.J."/>
            <person name="Santibanez J."/>
            <person name="Savard J."/>
            <person name="Scherer S.E."/>
            <person name="Schneider B."/>
            <person name="Sodergren E."/>
            <person name="Tautz D."/>
            <person name="Vattahil S."/>
            <person name="Villasana D."/>
            <person name="White C.S."/>
            <person name="Wright R."/>
            <person name="Park Y."/>
            <person name="Beeman R.W."/>
            <person name="Lord J."/>
            <person name="Oppert B."/>
            <person name="Lorenzen M."/>
            <person name="Brown S."/>
            <person name="Wang L."/>
            <person name="Savard J."/>
            <person name="Tautz D."/>
            <person name="Richards S."/>
            <person name="Weinstock G."/>
            <person name="Gibbs R.A."/>
            <person name="Liu Y."/>
            <person name="Worley K."/>
            <person name="Weinstock G."/>
            <person name="Elsik C.G."/>
            <person name="Reese J.T."/>
            <person name="Elhaik E."/>
            <person name="Landan G."/>
            <person name="Graur D."/>
            <person name="Arensburger P."/>
            <person name="Atkinson P."/>
            <person name="Beeman R.W."/>
            <person name="Beidler J."/>
            <person name="Brown S.J."/>
            <person name="Demuth J.P."/>
            <person name="Drury D.W."/>
            <person name="Du Y.Z."/>
            <person name="Fujiwara H."/>
            <person name="Lorenzen M."/>
            <person name="Maselli V."/>
            <person name="Osanai M."/>
            <person name="Park Y."/>
            <person name="Robertson H.M."/>
            <person name="Tu Z."/>
            <person name="Wang J.J."/>
            <person name="Wang S."/>
            <person name="Richards S."/>
            <person name="Song H."/>
            <person name="Zhang L."/>
            <person name="Sodergren E."/>
            <person name="Werner D."/>
            <person name="Stanke M."/>
            <person name="Morgenstern B."/>
            <person name="Solovyev V."/>
            <person name="Kosarev P."/>
            <person name="Brown G."/>
            <person name="Chen H.C."/>
            <person name="Ermolaeva O."/>
            <person name="Hlavina W."/>
            <person name="Kapustin Y."/>
            <person name="Kiryutin B."/>
            <person name="Kitts P."/>
            <person name="Maglott D."/>
            <person name="Pruitt K."/>
            <person name="Sapojnikov V."/>
            <person name="Souvorov A."/>
            <person name="Mackey A.J."/>
            <person name="Waterhouse R.M."/>
            <person name="Wyder S."/>
            <person name="Zdobnov E.M."/>
            <person name="Zdobnov E.M."/>
            <person name="Wyder S."/>
            <person name="Kriventseva E.V."/>
            <person name="Kadowaki T."/>
            <person name="Bork P."/>
            <person name="Aranda M."/>
            <person name="Bao R."/>
            <person name="Beermann A."/>
            <person name="Berns N."/>
            <person name="Bolognesi R."/>
            <person name="Bonneton F."/>
            <person name="Bopp D."/>
            <person name="Brown S.J."/>
            <person name="Bucher G."/>
            <person name="Butts T."/>
            <person name="Chaumot A."/>
            <person name="Denell R.E."/>
            <person name="Ferrier D.E."/>
            <person name="Friedrich M."/>
            <person name="Gordon C.M."/>
            <person name="Jindra M."/>
            <person name="Klingler M."/>
            <person name="Lan Q."/>
            <person name="Lattorff H.M."/>
            <person name="Laudet V."/>
            <person name="von Levetsow C."/>
            <person name="Liu Z."/>
            <person name="Lutz R."/>
            <person name="Lynch J.A."/>
            <person name="da Fonseca R.N."/>
            <person name="Posnien N."/>
            <person name="Reuter R."/>
            <person name="Roth S."/>
            <person name="Savard J."/>
            <person name="Schinko J.B."/>
            <person name="Schmitt C."/>
            <person name="Schoppmeier M."/>
            <person name="Schroder R."/>
            <person name="Shippy T.D."/>
            <person name="Simonnet F."/>
            <person name="Marques-Souza H."/>
            <person name="Tautz D."/>
            <person name="Tomoyasu Y."/>
            <person name="Trauner J."/>
            <person name="Van der Zee M."/>
            <person name="Vervoort M."/>
            <person name="Wittkopp N."/>
            <person name="Wimmer E.A."/>
            <person name="Yang X."/>
            <person name="Jones A.K."/>
            <person name="Sattelle D.B."/>
            <person name="Ebert P.R."/>
            <person name="Nelson D."/>
            <person name="Scott J.G."/>
            <person name="Beeman R.W."/>
            <person name="Muthukrishnan S."/>
            <person name="Kramer K.J."/>
            <person name="Arakane Y."/>
            <person name="Beeman R.W."/>
            <person name="Zhu Q."/>
            <person name="Hogenkamp D."/>
            <person name="Dixit R."/>
            <person name="Oppert B."/>
            <person name="Jiang H."/>
            <person name="Zou Z."/>
            <person name="Marshall J."/>
            <person name="Elpidina E."/>
            <person name="Vinokurov K."/>
            <person name="Oppert C."/>
            <person name="Zou Z."/>
            <person name="Evans J."/>
            <person name="Lu Z."/>
            <person name="Zhao P."/>
            <person name="Sumathipala N."/>
            <person name="Altincicek B."/>
            <person name="Vilcinskas A."/>
            <person name="Williams M."/>
            <person name="Hultmark D."/>
            <person name="Hetru C."/>
            <person name="Jiang H."/>
            <person name="Grimmelikhuijzen C.J."/>
            <person name="Hauser F."/>
            <person name="Cazzamali G."/>
            <person name="Williamson M."/>
            <person name="Park Y."/>
            <person name="Li B."/>
            <person name="Tanaka Y."/>
            <person name="Predel R."/>
            <person name="Neupert S."/>
            <person name="Schachtner J."/>
            <person name="Verleyen P."/>
            <person name="Raible F."/>
            <person name="Bork P."/>
            <person name="Friedrich M."/>
            <person name="Walden K.K."/>
            <person name="Robertson H.M."/>
            <person name="Angeli S."/>
            <person name="Foret S."/>
            <person name="Bucher G."/>
            <person name="Schuetz S."/>
            <person name="Maleszka R."/>
            <person name="Wimmer E.A."/>
            <person name="Beeman R.W."/>
            <person name="Lorenzen M."/>
            <person name="Tomoyasu Y."/>
            <person name="Miller S.C."/>
            <person name="Grossmann D."/>
            <person name="Bucher G."/>
        </authorList>
    </citation>
    <scope>NUCLEOTIDE SEQUENCE [LARGE SCALE GENOMIC DNA]</scope>
    <source>
        <strain evidence="5 6">Georgia GA2</strain>
    </source>
</reference>
<dbReference type="PANTHER" id="PTHR37456:SF6">
    <property type="entry name" value="COLLAGEN ALPHA-1(XXIII) CHAIN-LIKE ISOFORM X2"/>
    <property type="match status" value="1"/>
</dbReference>
<feature type="region of interest" description="Disordered" evidence="3">
    <location>
        <begin position="268"/>
        <end position="301"/>
    </location>
</feature>
<protein>
    <recommendedName>
        <fullName evidence="4">Thrombospondin-like N-terminal domain-containing protein</fullName>
    </recommendedName>
</protein>
<feature type="compositionally biased region" description="Pro residues" evidence="3">
    <location>
        <begin position="447"/>
        <end position="458"/>
    </location>
</feature>
<feature type="compositionally biased region" description="Low complexity" evidence="3">
    <location>
        <begin position="468"/>
        <end position="477"/>
    </location>
</feature>
<sequence>MITHETSFTDRAALALRLRLTTFAAVYVYSLLSTVFGEDSFALPPSFALGSNLEVSEYDLLAAVKIPFQDPKTQYIDEDGHDGFPALGFKAGSDVKIAHRQILPEKLPAEFSILISAKPRSRKGGFIFAVVNPYDTVVGLGVRIAPEGTSNTVISLFYTDTSHIASQIIANFTVNRFNGKWTRFAFRLSVDNVTLFFNCNETETVPVKREPLELIFDSASTLYIAQAGPVIGEPYEGALDQVKIFRDPNMAADQCKTDFQGFQKLNPENENEIDEVERSDYDGTFREGSGSEDYGFIPPPPPPPNGKPCICDNDHCCNYLFNDIKASLGNKGDKGDRGPRGPPGESIRGPPGPPGPPGLPGPSAPEGVCSCNFTSLISSLSSSNLLGVSEGKPGPPGMPGQPGLPGDKGIPGIPGDKGERGERGPQGPIGLQGPKGEPGKDGLPGKPGAPGPPGPPGPVEFENVDETVLGGPLVRPGVPGPKGEPGKPGPSGPRGEKGPTGTKGLRGDPGPKGERGDRGFPGERGPPGVKGDTGSPGLDGIPGNPGKHGDKGEKGAVGPPGPPGIAYNSDMTGIVPGLPGPKGEPGEKGPKGDKGEEGEGGIPGVPGMKGEPGGPGQKGEQGESGAIGPVGPPGSKGERGPPGSIIMPNGNGEIVTVKGDKGDMGRRGRRGKPGPPGPAGPPGKSGPMGEIGLPGWMGRPGASGLPGISGPKGEKGDPGGYGGPKGDKGDKGDRGQDGIPGRDGRDGSPGPPGLPGAASSDETIRYVPVPGPPGPPGPPGIPGVSVTGPKGEPGGPPYGEPTYNLRPGTRSSLEELKALRELKDLKSGRSTASPPIFTVSEQEVAARIVPGAVTFQDHDAMIKMSSVSPVGTLAYVIEEEALLVRVNNGWQYIALGSVLPVTTPSPPTTNSPQLRPPFEASNLINHISKPADVPNVSNKFETMIEHL</sequence>
<reference evidence="5 6" key="2">
    <citation type="journal article" date="2010" name="Nucleic Acids Res.">
        <title>BeetleBase in 2010: revisions to provide comprehensive genomic information for Tribolium castaneum.</title>
        <authorList>
            <person name="Kim H.S."/>
            <person name="Murphy T."/>
            <person name="Xia J."/>
            <person name="Caragea D."/>
            <person name="Park Y."/>
            <person name="Beeman R.W."/>
            <person name="Lorenzen M.D."/>
            <person name="Butcher S."/>
            <person name="Manak J.R."/>
            <person name="Brown S.J."/>
        </authorList>
    </citation>
    <scope>GENOME REANNOTATION</scope>
    <source>
        <strain evidence="5 6">Georgia GA2</strain>
    </source>
</reference>
<feature type="region of interest" description="Disordered" evidence="3">
    <location>
        <begin position="328"/>
        <end position="366"/>
    </location>
</feature>
<feature type="domain" description="Thrombospondin-like N-terminal" evidence="4">
    <location>
        <begin position="57"/>
        <end position="248"/>
    </location>
</feature>
<dbReference type="PANTHER" id="PTHR37456">
    <property type="entry name" value="SI:CH211-266K2.1"/>
    <property type="match status" value="1"/>
</dbReference>
<evidence type="ECO:0000313" key="5">
    <source>
        <dbReference type="EMBL" id="KYB28473.1"/>
    </source>
</evidence>
<feature type="compositionally biased region" description="Basic and acidic residues" evidence="3">
    <location>
        <begin position="725"/>
        <end position="746"/>
    </location>
</feature>
<dbReference type="InterPro" id="IPR050938">
    <property type="entry name" value="Collagen_Structural_Proteins"/>
</dbReference>
<evidence type="ECO:0000256" key="3">
    <source>
        <dbReference type="SAM" id="MobiDB-lite"/>
    </source>
</evidence>
<name>A0A139WKP9_TRICA</name>
<feature type="compositionally biased region" description="Basic and acidic residues" evidence="3">
    <location>
        <begin position="505"/>
        <end position="521"/>
    </location>
</feature>
<keyword evidence="6" id="KW-1185">Reference proteome</keyword>
<dbReference type="GO" id="GO:0005576">
    <property type="term" value="C:extracellular region"/>
    <property type="evidence" value="ECO:0007669"/>
    <property type="project" value="UniProtKB-SubCell"/>
</dbReference>
<dbReference type="FunCoup" id="A0A139WKP9">
    <property type="interactions" value="17"/>
</dbReference>
<feature type="compositionally biased region" description="Basic and acidic residues" evidence="3">
    <location>
        <begin position="276"/>
        <end position="285"/>
    </location>
</feature>
<evidence type="ECO:0000256" key="1">
    <source>
        <dbReference type="ARBA" id="ARBA00004613"/>
    </source>
</evidence>
<gene>
    <name evidence="5" type="primary">AUGUSTUS-3.0.2_32545</name>
    <name evidence="5" type="ORF">TcasGA2_TC032545</name>
</gene>
<dbReference type="SMART" id="SM00210">
    <property type="entry name" value="TSPN"/>
    <property type="match status" value="1"/>
</dbReference>
<dbReference type="EMBL" id="KQ971326">
    <property type="protein sequence ID" value="KYB28473.1"/>
    <property type="molecule type" value="Genomic_DNA"/>
</dbReference>
<dbReference type="STRING" id="7070.A0A139WKP9"/>
<feature type="compositionally biased region" description="Low complexity" evidence="3">
    <location>
        <begin position="404"/>
        <end position="414"/>
    </location>
</feature>
<feature type="compositionally biased region" description="Pro residues" evidence="3">
    <location>
        <begin position="769"/>
        <end position="781"/>
    </location>
</feature>
<evidence type="ECO:0000259" key="4">
    <source>
        <dbReference type="SMART" id="SM00210"/>
    </source>
</evidence>
<dbReference type="InterPro" id="IPR013320">
    <property type="entry name" value="ConA-like_dom_sf"/>
</dbReference>
<dbReference type="SUPFAM" id="SSF49899">
    <property type="entry name" value="Concanavalin A-like lectins/glucanases"/>
    <property type="match status" value="1"/>
</dbReference>
<dbReference type="AlphaFoldDB" id="A0A139WKP9"/>
<organism evidence="5 6">
    <name type="scientific">Tribolium castaneum</name>
    <name type="common">Red flour beetle</name>
    <dbReference type="NCBI Taxonomy" id="7070"/>
    <lineage>
        <taxon>Eukaryota</taxon>
        <taxon>Metazoa</taxon>
        <taxon>Ecdysozoa</taxon>
        <taxon>Arthropoda</taxon>
        <taxon>Hexapoda</taxon>
        <taxon>Insecta</taxon>
        <taxon>Pterygota</taxon>
        <taxon>Neoptera</taxon>
        <taxon>Endopterygota</taxon>
        <taxon>Coleoptera</taxon>
        <taxon>Polyphaga</taxon>
        <taxon>Cucujiformia</taxon>
        <taxon>Tenebrionidae</taxon>
        <taxon>Tenebrionidae incertae sedis</taxon>
        <taxon>Tribolium</taxon>
    </lineage>
</organism>